<dbReference type="PANTHER" id="PTHR14226:SF10">
    <property type="entry name" value="TRIACYLGLYCEROL LIPASE 4-RELATED"/>
    <property type="match status" value="1"/>
</dbReference>
<evidence type="ECO:0000256" key="3">
    <source>
        <dbReference type="ARBA" id="ARBA00023098"/>
    </source>
</evidence>
<comment type="caution">
    <text evidence="4">Lacks conserved residue(s) required for the propagation of feature annotation.</text>
</comment>
<keyword evidence="3 4" id="KW-0443">Lipid metabolism</keyword>
<evidence type="ECO:0000313" key="9">
    <source>
        <dbReference type="EMBL" id="KAJ8613380.1"/>
    </source>
</evidence>
<organism evidence="9 10">
    <name type="scientific">Chrysophaeum taylorii</name>
    <dbReference type="NCBI Taxonomy" id="2483200"/>
    <lineage>
        <taxon>Eukaryota</taxon>
        <taxon>Sar</taxon>
        <taxon>Stramenopiles</taxon>
        <taxon>Ochrophyta</taxon>
        <taxon>Pelagophyceae</taxon>
        <taxon>Pelagomonadales</taxon>
        <taxon>Pelagomonadaceae</taxon>
        <taxon>Chrysophaeum</taxon>
    </lineage>
</organism>
<dbReference type="Pfam" id="PF01734">
    <property type="entry name" value="Patatin"/>
    <property type="match status" value="1"/>
</dbReference>
<dbReference type="InterPro" id="IPR002641">
    <property type="entry name" value="PNPLA_dom"/>
</dbReference>
<evidence type="ECO:0000256" key="7">
    <source>
        <dbReference type="SAM" id="Phobius"/>
    </source>
</evidence>
<evidence type="ECO:0000256" key="6">
    <source>
        <dbReference type="SAM" id="MobiDB-lite"/>
    </source>
</evidence>
<feature type="active site" description="Proton acceptor" evidence="4">
    <location>
        <position position="433"/>
    </location>
</feature>
<dbReference type="Proteomes" id="UP001230188">
    <property type="component" value="Unassembled WGS sequence"/>
</dbReference>
<keyword evidence="2 4" id="KW-0442">Lipid degradation</keyword>
<dbReference type="SUPFAM" id="SSF52151">
    <property type="entry name" value="FabD/lysophospholipase-like"/>
    <property type="match status" value="1"/>
</dbReference>
<comment type="caution">
    <text evidence="9">The sequence shown here is derived from an EMBL/GenBank/DDBJ whole genome shotgun (WGS) entry which is preliminary data.</text>
</comment>
<dbReference type="InterPro" id="IPR021771">
    <property type="entry name" value="Triacylglycerol_lipase_N"/>
</dbReference>
<keyword evidence="7" id="KW-0472">Membrane</keyword>
<sequence>MEGWIAAARGMTVPVVVKKFPSVAATICCGVVVFIAPSIVIKLPMFLAWTFMSALLAVVQGCYVSYQLVMIVLSLLALSALLAIRRVYSVLQYATRATPRWQRLQAALSKVNSWEEYVALAEAHAVDERWVNSDDDMPTARLLRRAIEDVRAARATDDNLQSLRFVLSGLTKRNHLGIEAARWYPPSSPTVTKRVIDEYLEEVDSALREVADGEGVPTDEKVQFFNRVRRTVGATALAMSGGGAITMYHGGHLLGLIEAGLYDNIQVVSGTSGGSIMAAMVGCKTKEEMLRDVLVPWVSTDFRRTGEQARRRLRFFPPLWRQMINFARTRVLVDSKEFKQTCDFYWGDVTFQEAHERTGKVLCISVSAQRADGQADSVQRLLMNHITTPHVTLASAVAASCALPGILRPQRLEAKDSNGVVAPFEVDGVSWIDGSIQADVPFKRMATLFNVSNFVVAQVNFHVRLVVEDSSSPLLAPGGESSFWSTNFYNGYRRLVGAAELSMRMRATMLSQLGLMPSLYGNNLRKVFSQKYHGDVTISPRFTYMQTIGLSAICNPTYKEMEHYLGGGKRAIWPHVNRIRHMLTLETTLAECWNKVKMQHRRRTQLALSNSQLNLRELQNNYRDGDNNNHNSVGLSDPDDEDDTRSHRSLQQQQQPPLFPTPELRRVTSKQKLTRQLSSASLKRTASRSEDDADQNIDTHYRQLEWEYRRLQTRFERLRSENVDLRRRLEDIRSMCAPSSVPEPTN</sequence>
<feature type="domain" description="PNPLA" evidence="8">
    <location>
        <begin position="237"/>
        <end position="446"/>
    </location>
</feature>
<dbReference type="InterPro" id="IPR050301">
    <property type="entry name" value="NTE"/>
</dbReference>
<keyword evidence="7" id="KW-0812">Transmembrane</keyword>
<feature type="coiled-coil region" evidence="5">
    <location>
        <begin position="701"/>
        <end position="735"/>
    </location>
</feature>
<dbReference type="Gene3D" id="3.40.1090.10">
    <property type="entry name" value="Cytosolic phospholipase A2 catalytic domain"/>
    <property type="match status" value="2"/>
</dbReference>
<dbReference type="Pfam" id="PF11815">
    <property type="entry name" value="DUF3336"/>
    <property type="match status" value="1"/>
</dbReference>
<protein>
    <recommendedName>
        <fullName evidence="8">PNPLA domain-containing protein</fullName>
    </recommendedName>
</protein>
<keyword evidence="1 4" id="KW-0378">Hydrolase</keyword>
<dbReference type="GO" id="GO:0016042">
    <property type="term" value="P:lipid catabolic process"/>
    <property type="evidence" value="ECO:0007669"/>
    <property type="project" value="UniProtKB-UniRule"/>
</dbReference>
<feature type="compositionally biased region" description="Polar residues" evidence="6">
    <location>
        <begin position="674"/>
        <end position="684"/>
    </location>
</feature>
<name>A0AAD7XQ71_9STRA</name>
<proteinExistence type="predicted"/>
<evidence type="ECO:0000256" key="1">
    <source>
        <dbReference type="ARBA" id="ARBA00022801"/>
    </source>
</evidence>
<feature type="short sequence motif" description="GXSXG" evidence="4">
    <location>
        <begin position="270"/>
        <end position="274"/>
    </location>
</feature>
<dbReference type="PANTHER" id="PTHR14226">
    <property type="entry name" value="NEUROPATHY TARGET ESTERASE/SWISS CHEESE D.MELANOGASTER"/>
    <property type="match status" value="1"/>
</dbReference>
<evidence type="ECO:0000256" key="4">
    <source>
        <dbReference type="PROSITE-ProRule" id="PRU01161"/>
    </source>
</evidence>
<keyword evidence="10" id="KW-1185">Reference proteome</keyword>
<dbReference type="GO" id="GO:0004806">
    <property type="term" value="F:triacylglycerol lipase activity"/>
    <property type="evidence" value="ECO:0007669"/>
    <property type="project" value="InterPro"/>
</dbReference>
<feature type="active site" description="Nucleophile" evidence="4">
    <location>
        <position position="272"/>
    </location>
</feature>
<dbReference type="PROSITE" id="PS51635">
    <property type="entry name" value="PNPLA"/>
    <property type="match status" value="1"/>
</dbReference>
<dbReference type="EMBL" id="JAQMWT010000029">
    <property type="protein sequence ID" value="KAJ8613380.1"/>
    <property type="molecule type" value="Genomic_DNA"/>
</dbReference>
<dbReference type="InterPro" id="IPR016035">
    <property type="entry name" value="Acyl_Trfase/lysoPLipase"/>
</dbReference>
<keyword evidence="7" id="KW-1133">Transmembrane helix</keyword>
<reference evidence="9" key="1">
    <citation type="submission" date="2023-01" db="EMBL/GenBank/DDBJ databases">
        <title>Metagenome sequencing of chrysophaentin producing Chrysophaeum taylorii.</title>
        <authorList>
            <person name="Davison J."/>
            <person name="Bewley C."/>
        </authorList>
    </citation>
    <scope>NUCLEOTIDE SEQUENCE</scope>
    <source>
        <strain evidence="9">NIES-1699</strain>
    </source>
</reference>
<accession>A0AAD7XQ71</accession>
<keyword evidence="5" id="KW-0175">Coiled coil</keyword>
<gene>
    <name evidence="9" type="ORF">CTAYLR_002308</name>
</gene>
<evidence type="ECO:0000313" key="10">
    <source>
        <dbReference type="Proteomes" id="UP001230188"/>
    </source>
</evidence>
<dbReference type="AlphaFoldDB" id="A0AAD7XQ71"/>
<evidence type="ECO:0000259" key="8">
    <source>
        <dbReference type="PROSITE" id="PS51635"/>
    </source>
</evidence>
<feature type="transmembrane region" description="Helical" evidence="7">
    <location>
        <begin position="20"/>
        <end position="40"/>
    </location>
</feature>
<feature type="region of interest" description="Disordered" evidence="6">
    <location>
        <begin position="620"/>
        <end position="694"/>
    </location>
</feature>
<evidence type="ECO:0000256" key="2">
    <source>
        <dbReference type="ARBA" id="ARBA00022963"/>
    </source>
</evidence>
<evidence type="ECO:0000256" key="5">
    <source>
        <dbReference type="SAM" id="Coils"/>
    </source>
</evidence>